<feature type="domain" description="PiggyBac transposable element-derived protein" evidence="1">
    <location>
        <begin position="10"/>
        <end position="73"/>
    </location>
</feature>
<gene>
    <name evidence="2" type="ORF">PoB_000783700</name>
</gene>
<reference evidence="2 3" key="1">
    <citation type="journal article" date="2021" name="Elife">
        <title>Chloroplast acquisition without the gene transfer in kleptoplastic sea slugs, Plakobranchus ocellatus.</title>
        <authorList>
            <person name="Maeda T."/>
            <person name="Takahashi S."/>
            <person name="Yoshida T."/>
            <person name="Shimamura S."/>
            <person name="Takaki Y."/>
            <person name="Nagai Y."/>
            <person name="Toyoda A."/>
            <person name="Suzuki Y."/>
            <person name="Arimoto A."/>
            <person name="Ishii H."/>
            <person name="Satoh N."/>
            <person name="Nishiyama T."/>
            <person name="Hasebe M."/>
            <person name="Maruyama T."/>
            <person name="Minagawa J."/>
            <person name="Obokata J."/>
            <person name="Shigenobu S."/>
        </authorList>
    </citation>
    <scope>NUCLEOTIDE SEQUENCE [LARGE SCALE GENOMIC DNA]</scope>
</reference>
<evidence type="ECO:0000313" key="3">
    <source>
        <dbReference type="Proteomes" id="UP000735302"/>
    </source>
</evidence>
<name>A0AAV3YEN0_9GAST</name>
<dbReference type="PANTHER" id="PTHR46599">
    <property type="entry name" value="PIGGYBAC TRANSPOSABLE ELEMENT-DERIVED PROTEIN 4"/>
    <property type="match status" value="1"/>
</dbReference>
<dbReference type="Proteomes" id="UP000735302">
    <property type="component" value="Unassembled WGS sequence"/>
</dbReference>
<comment type="caution">
    <text evidence="2">The sequence shown here is derived from an EMBL/GenBank/DDBJ whole genome shotgun (WGS) entry which is preliminary data.</text>
</comment>
<evidence type="ECO:0000313" key="2">
    <source>
        <dbReference type="EMBL" id="GFN81331.1"/>
    </source>
</evidence>
<dbReference type="Pfam" id="PF13843">
    <property type="entry name" value="DDE_Tnp_1_7"/>
    <property type="match status" value="1"/>
</dbReference>
<accession>A0AAV3YEN0</accession>
<proteinExistence type="predicted"/>
<dbReference type="InterPro" id="IPR029526">
    <property type="entry name" value="PGBD"/>
</dbReference>
<organism evidence="2 3">
    <name type="scientific">Plakobranchus ocellatus</name>
    <dbReference type="NCBI Taxonomy" id="259542"/>
    <lineage>
        <taxon>Eukaryota</taxon>
        <taxon>Metazoa</taxon>
        <taxon>Spiralia</taxon>
        <taxon>Lophotrochozoa</taxon>
        <taxon>Mollusca</taxon>
        <taxon>Gastropoda</taxon>
        <taxon>Heterobranchia</taxon>
        <taxon>Euthyneura</taxon>
        <taxon>Panpulmonata</taxon>
        <taxon>Sacoglossa</taxon>
        <taxon>Placobranchoidea</taxon>
        <taxon>Plakobranchidae</taxon>
        <taxon>Plakobranchus</taxon>
    </lineage>
</organism>
<sequence length="217" mass="25120">MYCADKRLSNKPVDVTMRLLESLLNKGHQLYIDNYYYCPELWNGMKGKITMLVGTCRKNRLGMPFDLFEAKITKMVEKLFFHLLTLVSIQTTILLNKHCRQHQRTLSYLAAIVKDLIVPLVPYDLDYNPQEDNVNLPLARLKERHFIKLCPETDGTAAQGEKAKSQCKVCAVRAKKAGQTREQRKNQRKQTSTWCPVCKVSLCIDCFEVYHTQANYI</sequence>
<dbReference type="PANTHER" id="PTHR46599:SF3">
    <property type="entry name" value="PIGGYBAC TRANSPOSABLE ELEMENT-DERIVED PROTEIN 4"/>
    <property type="match status" value="1"/>
</dbReference>
<keyword evidence="3" id="KW-1185">Reference proteome</keyword>
<evidence type="ECO:0000259" key="1">
    <source>
        <dbReference type="Pfam" id="PF13843"/>
    </source>
</evidence>
<protein>
    <submittedName>
        <fullName evidence="2">PiggyBac transposable element-derived protein 4</fullName>
    </submittedName>
</protein>
<dbReference type="EMBL" id="BLXT01000921">
    <property type="protein sequence ID" value="GFN81331.1"/>
    <property type="molecule type" value="Genomic_DNA"/>
</dbReference>
<dbReference type="AlphaFoldDB" id="A0AAV3YEN0"/>